<accession>F0WHD7</accession>
<reference evidence="2" key="1">
    <citation type="journal article" date="2011" name="PLoS Biol.">
        <title>Gene gain and loss during evolution of obligate parasitism in the white rust pathogen of Arabidopsis thaliana.</title>
        <authorList>
            <person name="Kemen E."/>
            <person name="Gardiner A."/>
            <person name="Schultz-Larsen T."/>
            <person name="Kemen A.C."/>
            <person name="Balmuth A.L."/>
            <person name="Robert-Seilaniantz A."/>
            <person name="Bailey K."/>
            <person name="Holub E."/>
            <person name="Studholme D.J."/>
            <person name="Maclean D."/>
            <person name="Jones J.D."/>
        </authorList>
    </citation>
    <scope>NUCLEOTIDE SEQUENCE</scope>
</reference>
<protein>
    <submittedName>
        <fullName evidence="2">AlNc14C100G6000 protein</fullName>
    </submittedName>
</protein>
<dbReference type="EMBL" id="FR824145">
    <property type="protein sequence ID" value="CCA20656.1"/>
    <property type="molecule type" value="Genomic_DNA"/>
</dbReference>
<name>F0WHD7_9STRA</name>
<evidence type="ECO:0000313" key="2">
    <source>
        <dbReference type="EMBL" id="CCA20656.1"/>
    </source>
</evidence>
<proteinExistence type="predicted"/>
<gene>
    <name evidence="2" type="primary">AlNc14C100G6000</name>
    <name evidence="2" type="ORF">ALNC14_067990</name>
</gene>
<dbReference type="HOGENOM" id="CLU_232066_0_0_1"/>
<feature type="region of interest" description="Disordered" evidence="1">
    <location>
        <begin position="2069"/>
        <end position="2094"/>
    </location>
</feature>
<sequence length="2126" mass="244900">MSRTTEQQTLDSAQKRLRCVSNVEIFTSFFAEFAREWKAALLDFASKMEQQQSGPRLKDWRSLFLQSESGLRLLHVLQERREKRVAEPEIPIKQEQKGSPEVSQFCDDPSSSIYKQMRTKFGRLGALGRAHLVNLESFTHEICNQTDLPTFTKPCFTMKNQVKHAKLLEFTKRMEQSSRFLSLDSTLITPSTALMHDLELFMHIDASRHQIGLPFDRLTTHLQLICAQRRYQIVCRIFELFRSSATSKSTFDHNQFPYLVTRTVDLEDKLQKLLASTQASHDDCNPNDDIQFGVYLDRYFDEKILLTQIEAFGANLDHPASNESGLVKTSNLEATYLSLHDFAIELLEEALESEGPDVASQMSTFDLFDAESSQVRPNLYHDTLLQNEVDLMRVNDATYHKERLKRFCSNYSKFTTIQDSESTNSGVKGSWNEQKTKHVSGENISQTKLYNYYLLKFLYCRELRQKLMRLLNYLHFLAYRCQFRQKQAKICKSLEFWEQSRDQANENATRSQLEMPWRAISTSEGENFQASSIRIVGLRSQNPMQETGGAAKNEIIFSRTLEMLDIIVNQLSSAASKVIKAGEIHQMEAIGHEANNPSQEDTKRLAIDRLGVLCELLEMEVEYLNGKAKYLVALGIDTIAYQMSSSHCLLMVECIQQRPQILEALNEVQWGTMHHEPSNASLRTLREGYNREITYLALFARLIEGITAYTKEEQKSLCVGSHNGHCDQDPEVAMFLVRELCRNDIMSRLHTSMRHMMRVAQEQWSDILPYPLKCFYSLSMRQALLEEALVDWEAIKRQTAYSCVTLECKVDELFTTKKGYNVNISQAIIYESVFGRMNPGDIKLEDIIKRLPAIIRWSQWHRAMSSIMYTRALLEKHDTSEFIREISKKLQVQILERTEVEASFVPLATCALFSHEQKDDHVQPSQSTTVSLLLGSDIVNMSITHFLGWIGAHSAPSFHESLYQIMQLEQVWNVFLTRCILYHNCLAGDFVDDVASAYCTDFLDISTIGQNEFKAKATAFMERARREHREKVKPFLAPIARYKDRLVQQASLIVNNLRTSHKGSEGAEFWQEILGRMVRGTIETMEKALKIPQHLLNVHNCLWLMQGIPPEHTFIAGKLDGRMRKCAFSYSKYRTDTALTKALCSVRIDFVPPSRCALEMERIKYQQVEESKVSIQNGLLHVPTFTELLDSLQLSHYFTITLGSDEVQPHQEALVQNFDTMLNIYQNFKLCMELCHLRCRLCFEPAVKSWNVDARYRSDQVNATRIADECELYGSLHDAIRLLHENAFKDCSQASLFLAPISDEIIAVRASKDQTPAGDTQTDSLDAFWRPYALQLRDKDRVLASLVDWKDIMYLRIQTLLSVLELRLALSSCTGKKLHEKLHQLSMRIQQKRTRIIITSKSMSDDRHRFEHFIKLLKRWQSFQPQYFWGLDAFLTNVLKNSTVQRSSHLDQKDFLQSITSWLQSLVRAAKIKGSSSQKMERSGVAIAGKLQQVIDQNEAGMDGSIIGGLRSLHPDVKAFLYPIRVVFNDSTISKSPQNNDELEDDGQIIHVPLHRILLTKQTEVLETHEAVCSIDNDIIVLQKHYEQFLIIKKDLIFEALHKEPQLIPLKSRDEKDVSFMWGLYPEQMGALCTAGLPSEEVKLTLNLHFEKLRLSLTRSNENILSSIQSQYNQKLNGQALEIAALHSHLKELVESIGIRERVFASAKVCQHRFKMIQMEADLVQLRGKLEVEQTRFKIATLSQSERETAMNRVRKAEAQYRAQSVPMEIDFDETLQAKRAENVLSTRSGHLSVPAKVSLLQSVRSHEEETRTISSLRGEVKQLKEIISDLRVHSTVQKERHTQLEFQFQHSKELYESKLHASEADHKHLRHGLQQLQQELISQKQIWAKSEAQLDRYRLEREQQGKVRREQRMRNIFAAYLQRRTETSKREMPIIKAEAFNKQHKKDVDKSLIHSAGSRKVDDGDLEQLGELKELSKENIVFHYQNQIKRLQLQLNKEIEMKRKVAAQAADLKTQLSSVHRLSPTLINENQIPPVCVDQAQSCYNNETLRDEIPQTTLFKRAYHRPATSDGRSVIGNSTLPVNRNRSRSAQSHRKFVTLKRPETELGAVRGNPSAFAIREPLRYR</sequence>
<feature type="compositionally biased region" description="Polar residues" evidence="1">
    <location>
        <begin position="2076"/>
        <end position="2085"/>
    </location>
</feature>
<organism evidence="2">
    <name type="scientific">Albugo laibachii Nc14</name>
    <dbReference type="NCBI Taxonomy" id="890382"/>
    <lineage>
        <taxon>Eukaryota</taxon>
        <taxon>Sar</taxon>
        <taxon>Stramenopiles</taxon>
        <taxon>Oomycota</taxon>
        <taxon>Peronosporomycetes</taxon>
        <taxon>Albuginales</taxon>
        <taxon>Albuginaceae</taxon>
        <taxon>Albugo</taxon>
    </lineage>
</organism>
<evidence type="ECO:0000256" key="1">
    <source>
        <dbReference type="SAM" id="MobiDB-lite"/>
    </source>
</evidence>
<reference evidence="2" key="2">
    <citation type="submission" date="2011-02" db="EMBL/GenBank/DDBJ databases">
        <authorList>
            <person name="MacLean D."/>
        </authorList>
    </citation>
    <scope>NUCLEOTIDE SEQUENCE</scope>
</reference>